<accession>A0A397HEX0</accession>
<proteinExistence type="predicted"/>
<dbReference type="EMBL" id="PQFF01000316">
    <property type="protein sequence ID" value="RHZ61645.1"/>
    <property type="molecule type" value="Genomic_DNA"/>
</dbReference>
<gene>
    <name evidence="1" type="ORF">Glove_346g131</name>
    <name evidence="2" type="ORF">Glove_346g135</name>
</gene>
<evidence type="ECO:0000313" key="3">
    <source>
        <dbReference type="Proteomes" id="UP000266861"/>
    </source>
</evidence>
<comment type="caution">
    <text evidence="1">The sequence shown here is derived from an EMBL/GenBank/DDBJ whole genome shotgun (WGS) entry which is preliminary data.</text>
</comment>
<organism evidence="1 3">
    <name type="scientific">Diversispora epigaea</name>
    <dbReference type="NCBI Taxonomy" id="1348612"/>
    <lineage>
        <taxon>Eukaryota</taxon>
        <taxon>Fungi</taxon>
        <taxon>Fungi incertae sedis</taxon>
        <taxon>Mucoromycota</taxon>
        <taxon>Glomeromycotina</taxon>
        <taxon>Glomeromycetes</taxon>
        <taxon>Diversisporales</taxon>
        <taxon>Diversisporaceae</taxon>
        <taxon>Diversispora</taxon>
    </lineage>
</organism>
<keyword evidence="3" id="KW-1185">Reference proteome</keyword>
<name>A0A397HEX0_9GLOM</name>
<protein>
    <submittedName>
        <fullName evidence="1">Uncharacterized protein</fullName>
    </submittedName>
</protein>
<sequence length="107" mass="12581">MANYPMKLLIVYYQEILRYAILTSAKLISQDAVNLFENRLPLSQIDNNFLNNILQLRLDGYCYHINNQGIKILNTTIMRNQTSWYGCNHFISVWEIFKTLSNCNSLK</sequence>
<dbReference type="Proteomes" id="UP000266861">
    <property type="component" value="Unassembled WGS sequence"/>
</dbReference>
<reference evidence="1 3" key="1">
    <citation type="submission" date="2018-08" db="EMBL/GenBank/DDBJ databases">
        <title>Genome and evolution of the arbuscular mycorrhizal fungus Diversispora epigaea (formerly Glomus versiforme) and its bacterial endosymbionts.</title>
        <authorList>
            <person name="Sun X."/>
            <person name="Fei Z."/>
            <person name="Harrison M."/>
        </authorList>
    </citation>
    <scope>NUCLEOTIDE SEQUENCE [LARGE SCALE GENOMIC DNA]</scope>
    <source>
        <strain evidence="1 3">IT104</strain>
    </source>
</reference>
<evidence type="ECO:0000313" key="1">
    <source>
        <dbReference type="EMBL" id="RHZ61645.1"/>
    </source>
</evidence>
<dbReference type="AlphaFoldDB" id="A0A397HEX0"/>
<dbReference type="EMBL" id="PQFF01000316">
    <property type="protein sequence ID" value="RHZ61649.1"/>
    <property type="molecule type" value="Genomic_DNA"/>
</dbReference>
<evidence type="ECO:0000313" key="2">
    <source>
        <dbReference type="EMBL" id="RHZ61649.1"/>
    </source>
</evidence>